<feature type="compositionally biased region" description="Basic and acidic residues" evidence="1">
    <location>
        <begin position="155"/>
        <end position="168"/>
    </location>
</feature>
<evidence type="ECO:0000313" key="4">
    <source>
        <dbReference type="Proteomes" id="UP000543556"/>
    </source>
</evidence>
<sequence>MNGHQRGWLWVWGSAAALGACVAVAGLAVLLHVRLWPLVMLAAATSPWAVNRLLRLTAPHVPTPPAAATSVVSVSRPHLDMPVGADIFTAAVRTLDDGDLCRAWRGSYQSLEGAYSPAIHAYVVTLRQAYMDEMDRRDHAGLQAWLVSSPQPHGGPEKFLLHGDDDRR</sequence>
<reference evidence="3 4" key="1">
    <citation type="submission" date="2020-02" db="EMBL/GenBank/DDBJ databases">
        <title>Genome sequence of strain AETb3-4.</title>
        <authorList>
            <person name="Gao J."/>
            <person name="Zhang X."/>
        </authorList>
    </citation>
    <scope>NUCLEOTIDE SEQUENCE [LARGE SCALE GENOMIC DNA]</scope>
    <source>
        <strain evidence="3 4">AETb3-4</strain>
    </source>
</reference>
<dbReference type="Proteomes" id="UP000543556">
    <property type="component" value="Unassembled WGS sequence"/>
</dbReference>
<keyword evidence="4" id="KW-1185">Reference proteome</keyword>
<dbReference type="RefSeq" id="WP_176633977.1">
    <property type="nucleotide sequence ID" value="NZ_JAAMFM010000004.1"/>
</dbReference>
<dbReference type="AlphaFoldDB" id="A0A7Y7IFX2"/>
<evidence type="ECO:0000256" key="1">
    <source>
        <dbReference type="SAM" id="MobiDB-lite"/>
    </source>
</evidence>
<protein>
    <submittedName>
        <fullName evidence="3">Uncharacterized protein</fullName>
    </submittedName>
</protein>
<gene>
    <name evidence="3" type="ORF">G6034_04920</name>
</gene>
<feature type="region of interest" description="Disordered" evidence="1">
    <location>
        <begin position="148"/>
        <end position="168"/>
    </location>
</feature>
<dbReference type="EMBL" id="JAAMFM010000004">
    <property type="protein sequence ID" value="NVM94260.1"/>
    <property type="molecule type" value="Genomic_DNA"/>
</dbReference>
<evidence type="ECO:0000313" key="3">
    <source>
        <dbReference type="EMBL" id="NVM94260.1"/>
    </source>
</evidence>
<proteinExistence type="predicted"/>
<comment type="caution">
    <text evidence="3">The sequence shown here is derived from an EMBL/GenBank/DDBJ whole genome shotgun (WGS) entry which is preliminary data.</text>
</comment>
<organism evidence="3 4">
    <name type="scientific">Arthrobacter wenxiniae</name>
    <dbReference type="NCBI Taxonomy" id="2713570"/>
    <lineage>
        <taxon>Bacteria</taxon>
        <taxon>Bacillati</taxon>
        <taxon>Actinomycetota</taxon>
        <taxon>Actinomycetes</taxon>
        <taxon>Micrococcales</taxon>
        <taxon>Micrococcaceae</taxon>
        <taxon>Arthrobacter</taxon>
    </lineage>
</organism>
<keyword evidence="2" id="KW-0812">Transmembrane</keyword>
<feature type="transmembrane region" description="Helical" evidence="2">
    <location>
        <begin position="7"/>
        <end position="29"/>
    </location>
</feature>
<accession>A0A7Y7IFX2</accession>
<evidence type="ECO:0000256" key="2">
    <source>
        <dbReference type="SAM" id="Phobius"/>
    </source>
</evidence>
<dbReference type="PROSITE" id="PS51257">
    <property type="entry name" value="PROKAR_LIPOPROTEIN"/>
    <property type="match status" value="1"/>
</dbReference>
<keyword evidence="2" id="KW-1133">Transmembrane helix</keyword>
<keyword evidence="2" id="KW-0472">Membrane</keyword>
<name>A0A7Y7IFX2_9MICC</name>